<dbReference type="RefSeq" id="WP_099154067.1">
    <property type="nucleotide sequence ID" value="NZ_PDUD01000039.1"/>
</dbReference>
<sequence length="181" mass="20475">MNREILFIQGGGGSADHEADAKLVHSLREALGASYRVHYPLLPNESAPDFGRKNQIGRALSRLQGRIILVAHSLGASMLLKYLSESEVDQEITGIFLLATPFWSGKEDWKQALKLQEDFADKLPEQVPVFLYYCRDDAEIPYDHLLRYRQRLPRATVRELARGGHQFNEDLSLVAADIKTL</sequence>
<dbReference type="Gene3D" id="3.40.50.1820">
    <property type="entry name" value="alpha/beta hydrolase"/>
    <property type="match status" value="1"/>
</dbReference>
<dbReference type="AlphaFoldDB" id="A0A2D0N433"/>
<dbReference type="OrthoDB" id="9804993at2"/>
<reference evidence="1 2" key="1">
    <citation type="submission" date="2017-10" db="EMBL/GenBank/DDBJ databases">
        <title>The draft genome sequence of Lewinella nigricans NBRC 102662.</title>
        <authorList>
            <person name="Wang K."/>
        </authorList>
    </citation>
    <scope>NUCLEOTIDE SEQUENCE [LARGE SCALE GENOMIC DNA]</scope>
    <source>
        <strain evidence="1 2">NBRC 102662</strain>
    </source>
</reference>
<proteinExistence type="predicted"/>
<dbReference type="Pfam" id="PF06821">
    <property type="entry name" value="Ser_hydrolase"/>
    <property type="match status" value="1"/>
</dbReference>
<organism evidence="1 2">
    <name type="scientific">Flavilitoribacter nigricans (strain ATCC 23147 / DSM 23189 / NBRC 102662 / NCIMB 1420 / SS-2)</name>
    <name type="common">Lewinella nigricans</name>
    <dbReference type="NCBI Taxonomy" id="1122177"/>
    <lineage>
        <taxon>Bacteria</taxon>
        <taxon>Pseudomonadati</taxon>
        <taxon>Bacteroidota</taxon>
        <taxon>Saprospiria</taxon>
        <taxon>Saprospirales</taxon>
        <taxon>Lewinellaceae</taxon>
        <taxon>Flavilitoribacter</taxon>
    </lineage>
</organism>
<dbReference type="Proteomes" id="UP000223913">
    <property type="component" value="Unassembled WGS sequence"/>
</dbReference>
<dbReference type="GO" id="GO:0016787">
    <property type="term" value="F:hydrolase activity"/>
    <property type="evidence" value="ECO:0007669"/>
    <property type="project" value="UniProtKB-KW"/>
</dbReference>
<protein>
    <submittedName>
        <fullName evidence="1">Alpha/beta hydrolase</fullName>
    </submittedName>
</protein>
<accession>A0A2D0N433</accession>
<dbReference type="EMBL" id="PDUD01000039">
    <property type="protein sequence ID" value="PHN02523.1"/>
    <property type="molecule type" value="Genomic_DNA"/>
</dbReference>
<dbReference type="InterPro" id="IPR029058">
    <property type="entry name" value="AB_hydrolase_fold"/>
</dbReference>
<dbReference type="InterPro" id="IPR010662">
    <property type="entry name" value="RBBP9/YdeN"/>
</dbReference>
<name>A0A2D0N433_FLAN2</name>
<keyword evidence="2" id="KW-1185">Reference proteome</keyword>
<gene>
    <name evidence="1" type="ORF">CRP01_31600</name>
</gene>
<evidence type="ECO:0000313" key="1">
    <source>
        <dbReference type="EMBL" id="PHN02523.1"/>
    </source>
</evidence>
<comment type="caution">
    <text evidence="1">The sequence shown here is derived from an EMBL/GenBank/DDBJ whole genome shotgun (WGS) entry which is preliminary data.</text>
</comment>
<evidence type="ECO:0000313" key="2">
    <source>
        <dbReference type="Proteomes" id="UP000223913"/>
    </source>
</evidence>
<keyword evidence="1" id="KW-0378">Hydrolase</keyword>
<dbReference type="SUPFAM" id="SSF53474">
    <property type="entry name" value="alpha/beta-Hydrolases"/>
    <property type="match status" value="1"/>
</dbReference>